<evidence type="ECO:0000313" key="2">
    <source>
        <dbReference type="EMBL" id="RRB16940.1"/>
    </source>
</evidence>
<dbReference type="Proteomes" id="UP000274271">
    <property type="component" value="Unassembled WGS sequence"/>
</dbReference>
<feature type="domain" description="Glycosyltransferase 2-like" evidence="1">
    <location>
        <begin position="13"/>
        <end position="161"/>
    </location>
</feature>
<dbReference type="PANTHER" id="PTHR22916">
    <property type="entry name" value="GLYCOSYLTRANSFERASE"/>
    <property type="match status" value="1"/>
</dbReference>
<dbReference type="AlphaFoldDB" id="A0A3P1CV20"/>
<evidence type="ECO:0000313" key="3">
    <source>
        <dbReference type="Proteomes" id="UP000274271"/>
    </source>
</evidence>
<organism evidence="2 3">
    <name type="scientific">Larkinella knui</name>
    <dbReference type="NCBI Taxonomy" id="2025310"/>
    <lineage>
        <taxon>Bacteria</taxon>
        <taxon>Pseudomonadati</taxon>
        <taxon>Bacteroidota</taxon>
        <taxon>Cytophagia</taxon>
        <taxon>Cytophagales</taxon>
        <taxon>Spirosomataceae</taxon>
        <taxon>Larkinella</taxon>
    </lineage>
</organism>
<comment type="caution">
    <text evidence="2">The sequence shown here is derived from an EMBL/GenBank/DDBJ whole genome shotgun (WGS) entry which is preliminary data.</text>
</comment>
<dbReference type="CDD" id="cd04196">
    <property type="entry name" value="GT_2_like_d"/>
    <property type="match status" value="1"/>
</dbReference>
<evidence type="ECO:0000259" key="1">
    <source>
        <dbReference type="Pfam" id="PF00535"/>
    </source>
</evidence>
<dbReference type="EMBL" id="RQJP01000001">
    <property type="protein sequence ID" value="RRB16940.1"/>
    <property type="molecule type" value="Genomic_DNA"/>
</dbReference>
<keyword evidence="2" id="KW-0808">Transferase</keyword>
<gene>
    <name evidence="2" type="ORF">EHT87_01230</name>
</gene>
<sequence length="342" mass="39233">MAIPSDPTHPTISVALCTYNGEAYLETQLQSLLKQSRLPDELIVCDDDSTDQTRAVLEQFAARAPFPVQIFHNTTRLGFNKNFEKALSLCQNELIFICDQDDCWLPEKIASLSDYLIHHPNVDLVFSNAIITDSNLNDTGRLFWDTVRFTEPIRERWRRGEAVEVLLDGNRVMGCTSALRRRLLASFLPIPNLPNYIYDGWMGLVAAAKGTIDFYEKPLIWYRTHEKQQVGTRPPVAGKLVKFTDRFSRPHSEKLGPLLHKYHELRSLYELVKARTPVKTPGIEQFERRLAHYNRRSTLPDGRFLRIGSVIRELVAGNYHRYADQEANQYAPYLAALGDLLE</sequence>
<protein>
    <submittedName>
        <fullName evidence="2">Glycosyltransferase family 2 protein</fullName>
    </submittedName>
</protein>
<dbReference type="SUPFAM" id="SSF53448">
    <property type="entry name" value="Nucleotide-diphospho-sugar transferases"/>
    <property type="match status" value="1"/>
</dbReference>
<keyword evidence="3" id="KW-1185">Reference proteome</keyword>
<dbReference type="PANTHER" id="PTHR22916:SF3">
    <property type="entry name" value="UDP-GLCNAC:BETAGAL BETA-1,3-N-ACETYLGLUCOSAMINYLTRANSFERASE-LIKE PROTEIN 1"/>
    <property type="match status" value="1"/>
</dbReference>
<dbReference type="GO" id="GO:0016758">
    <property type="term" value="F:hexosyltransferase activity"/>
    <property type="evidence" value="ECO:0007669"/>
    <property type="project" value="UniProtKB-ARBA"/>
</dbReference>
<proteinExistence type="predicted"/>
<dbReference type="Gene3D" id="3.90.550.10">
    <property type="entry name" value="Spore Coat Polysaccharide Biosynthesis Protein SpsA, Chain A"/>
    <property type="match status" value="1"/>
</dbReference>
<reference evidence="2 3" key="1">
    <citation type="submission" date="2018-11" db="EMBL/GenBank/DDBJ databases">
        <authorList>
            <person name="Zhou Z."/>
            <person name="Wang G."/>
        </authorList>
    </citation>
    <scope>NUCLEOTIDE SEQUENCE [LARGE SCALE GENOMIC DNA]</scope>
    <source>
        <strain evidence="2 3">KCTC42998</strain>
    </source>
</reference>
<dbReference type="OrthoDB" id="9802649at2"/>
<dbReference type="InterPro" id="IPR029044">
    <property type="entry name" value="Nucleotide-diphossugar_trans"/>
</dbReference>
<name>A0A3P1CV20_9BACT</name>
<dbReference type="InterPro" id="IPR001173">
    <property type="entry name" value="Glyco_trans_2-like"/>
</dbReference>
<dbReference type="Pfam" id="PF00535">
    <property type="entry name" value="Glycos_transf_2"/>
    <property type="match status" value="1"/>
</dbReference>
<dbReference type="RefSeq" id="WP_124903046.1">
    <property type="nucleotide sequence ID" value="NZ_RQJP01000001.1"/>
</dbReference>
<accession>A0A3P1CV20</accession>